<proteinExistence type="predicted"/>
<evidence type="ECO:0000313" key="2">
    <source>
        <dbReference type="Proteomes" id="UP000693946"/>
    </source>
</evidence>
<dbReference type="Proteomes" id="UP000693946">
    <property type="component" value="Linkage Group LG12"/>
</dbReference>
<organism evidence="1 2">
    <name type="scientific">Solea senegalensis</name>
    <name type="common">Senegalese sole</name>
    <dbReference type="NCBI Taxonomy" id="28829"/>
    <lineage>
        <taxon>Eukaryota</taxon>
        <taxon>Metazoa</taxon>
        <taxon>Chordata</taxon>
        <taxon>Craniata</taxon>
        <taxon>Vertebrata</taxon>
        <taxon>Euteleostomi</taxon>
        <taxon>Actinopterygii</taxon>
        <taxon>Neopterygii</taxon>
        <taxon>Teleostei</taxon>
        <taxon>Neoteleostei</taxon>
        <taxon>Acanthomorphata</taxon>
        <taxon>Carangaria</taxon>
        <taxon>Pleuronectiformes</taxon>
        <taxon>Pleuronectoidei</taxon>
        <taxon>Soleidae</taxon>
        <taxon>Solea</taxon>
    </lineage>
</organism>
<name>A0AAV6SKK3_SOLSE</name>
<protein>
    <submittedName>
        <fullName evidence="1">Uncharacterized protein</fullName>
    </submittedName>
</protein>
<accession>A0AAV6SKK3</accession>
<reference evidence="1 2" key="1">
    <citation type="journal article" date="2021" name="Sci. Rep.">
        <title>Chromosome anchoring in Senegalese sole (Solea senegalensis) reveals sex-associated markers and genome rearrangements in flatfish.</title>
        <authorList>
            <person name="Guerrero-Cozar I."/>
            <person name="Gomez-Garrido J."/>
            <person name="Berbel C."/>
            <person name="Martinez-Blanch J.F."/>
            <person name="Alioto T."/>
            <person name="Claros M.G."/>
            <person name="Gagnaire P.A."/>
            <person name="Manchado M."/>
        </authorList>
    </citation>
    <scope>NUCLEOTIDE SEQUENCE [LARGE SCALE GENOMIC DNA]</scope>
    <source>
        <strain evidence="1">Sse05_10M</strain>
    </source>
</reference>
<sequence>MRLPCSPTISQRLKTQHSCERPQVAINSQAAFSKFIVSRQLQRMDACECGDSGEAAVNLSSCRCAPNLHCLDAFMLMFRFIS</sequence>
<evidence type="ECO:0000313" key="1">
    <source>
        <dbReference type="EMBL" id="KAG7517971.1"/>
    </source>
</evidence>
<comment type="caution">
    <text evidence="1">The sequence shown here is derived from an EMBL/GenBank/DDBJ whole genome shotgun (WGS) entry which is preliminary data.</text>
</comment>
<dbReference type="AlphaFoldDB" id="A0AAV6SKK3"/>
<keyword evidence="2" id="KW-1185">Reference proteome</keyword>
<dbReference type="EMBL" id="JAGKHQ010000004">
    <property type="protein sequence ID" value="KAG7517971.1"/>
    <property type="molecule type" value="Genomic_DNA"/>
</dbReference>
<gene>
    <name evidence="1" type="ORF">JOB18_021233</name>
</gene>